<accession>A0A0D2BWJ8</accession>
<dbReference type="InterPro" id="IPR027417">
    <property type="entry name" value="P-loop_NTPase"/>
</dbReference>
<dbReference type="PANTHER" id="PTHR36681">
    <property type="entry name" value="NUCLEAR GTPASE, GERMINAL CENTER-ASSOCIATED, TANDEM DUPLICATE 3"/>
    <property type="match status" value="1"/>
</dbReference>
<reference evidence="3 4" key="1">
    <citation type="submission" date="2015-01" db="EMBL/GenBank/DDBJ databases">
        <title>The Genome Sequence of Exophiala xenobiotica CBS118157.</title>
        <authorList>
            <consortium name="The Broad Institute Genomics Platform"/>
            <person name="Cuomo C."/>
            <person name="de Hoog S."/>
            <person name="Gorbushina A."/>
            <person name="Stielow B."/>
            <person name="Teixiera M."/>
            <person name="Abouelleil A."/>
            <person name="Chapman S.B."/>
            <person name="Priest M."/>
            <person name="Young S.K."/>
            <person name="Wortman J."/>
            <person name="Nusbaum C."/>
            <person name="Birren B."/>
        </authorList>
    </citation>
    <scope>NUCLEOTIDE SEQUENCE [LARGE SCALE GENOMIC DNA]</scope>
    <source>
        <strain evidence="3 4">CBS 118157</strain>
    </source>
</reference>
<protein>
    <recommendedName>
        <fullName evidence="5">G domain-containing protein</fullName>
    </recommendedName>
</protein>
<dbReference type="Pfam" id="PF24564">
    <property type="entry name" value="DUF7605"/>
    <property type="match status" value="1"/>
</dbReference>
<sequence length="761" mass="86675">MALCDTIKEHNTDDSKIVDALLKDLKQLCTFKPTHEKIVGLLGRSGEGKSSLINSLLGFTDLAPAGDIGTACTSVVTEFRQKDGRHASQITLEVEYYTAVETEELLADLVGNFRKVQLFPEAPSTEDEEALSRNRQHSENQSKEAWSALQAAFGHHELFGRSFLLDQTEGAFDRIISQLNQWTQLLQWPEEAKDGRYSISVDDEEDCAENISLFMQDKFWPFTKIMRIFIDSDILRSGIVLTDLPGRSDTNTARIKAGQMYLKTCDCVFVLSNISRAVTDDSLKSSVYEMLAQEMPLEWEMNRGERLQVTVICTKTDEINIPANKRAFIPDNSPEFRSCIQMLEKEKKQTDDEQKKKSLQTQIKSLLIKARNNSVRSKLRQSYQLENQNSQLNVFCVSSKMYNKSVNKDGADRMLELSGIPLLRLFCRSLNRSDRQEEISNFIWSDLRGLLNTVGLLPNTVISRMDGETAAEVWKDAQGKIDYLVITAEDKTKEQCLQTVTDYFEHRTTFWKQAALQQFQKWLSWHWKQFDAFCLHYGDYETRKIERTNWNRDIIWKMVQELALPLTGFGEDASGVFDNLLKDIQQEVDDLKETYKEGGLPRALLFGVELHVQSLAFEVREAQKNLQRELVILCRSFLEANRASYVVQKMMPAYLSASQEFGSGMAGRQQGMVRSQIMDELFPAMQTAMGNSLSGLFESTFGDLRNKLQQILHFIRNAVAIGLATSSAYLPVGTDTDSFRSRVEQLLAEYEHIADQISAAQ</sequence>
<gene>
    <name evidence="3" type="ORF">PV05_05447</name>
</gene>
<organism evidence="3 4">
    <name type="scientific">Exophiala xenobiotica</name>
    <dbReference type="NCBI Taxonomy" id="348802"/>
    <lineage>
        <taxon>Eukaryota</taxon>
        <taxon>Fungi</taxon>
        <taxon>Dikarya</taxon>
        <taxon>Ascomycota</taxon>
        <taxon>Pezizomycotina</taxon>
        <taxon>Eurotiomycetes</taxon>
        <taxon>Chaetothyriomycetidae</taxon>
        <taxon>Chaetothyriales</taxon>
        <taxon>Herpotrichiellaceae</taxon>
        <taxon>Exophiala</taxon>
    </lineage>
</organism>
<evidence type="ECO:0000313" key="4">
    <source>
        <dbReference type="Proteomes" id="UP000054342"/>
    </source>
</evidence>
<feature type="domain" description="DUF7605" evidence="2">
    <location>
        <begin position="508"/>
        <end position="680"/>
    </location>
</feature>
<dbReference type="GeneID" id="25327355"/>
<dbReference type="EMBL" id="KN847319">
    <property type="protein sequence ID" value="KIW56826.1"/>
    <property type="molecule type" value="Genomic_DNA"/>
</dbReference>
<dbReference type="STRING" id="348802.A0A0D2BWJ8"/>
<proteinExistence type="predicted"/>
<dbReference type="Pfam" id="PF00350">
    <property type="entry name" value="Dynamin_N"/>
    <property type="match status" value="1"/>
</dbReference>
<dbReference type="Proteomes" id="UP000054342">
    <property type="component" value="Unassembled WGS sequence"/>
</dbReference>
<evidence type="ECO:0000259" key="2">
    <source>
        <dbReference type="Pfam" id="PF24564"/>
    </source>
</evidence>
<dbReference type="SUPFAM" id="SSF52540">
    <property type="entry name" value="P-loop containing nucleoside triphosphate hydrolases"/>
    <property type="match status" value="1"/>
</dbReference>
<dbReference type="InterPro" id="IPR045063">
    <property type="entry name" value="Dynamin_N"/>
</dbReference>
<dbReference type="AlphaFoldDB" id="A0A0D2BWJ8"/>
<dbReference type="PANTHER" id="PTHR36681:SF3">
    <property type="entry name" value="NUCLEAR GTPASE, GERMINAL CENTER-ASSOCIATED, TANDEM DUPLICATE 3"/>
    <property type="match status" value="1"/>
</dbReference>
<feature type="domain" description="Dynamin N-terminal" evidence="1">
    <location>
        <begin position="40"/>
        <end position="282"/>
    </location>
</feature>
<dbReference type="RefSeq" id="XP_013317410.1">
    <property type="nucleotide sequence ID" value="XM_013461956.1"/>
</dbReference>
<evidence type="ECO:0008006" key="5">
    <source>
        <dbReference type="Google" id="ProtNLM"/>
    </source>
</evidence>
<name>A0A0D2BWJ8_9EURO</name>
<dbReference type="OrthoDB" id="3598281at2759"/>
<dbReference type="HOGENOM" id="CLU_010389_2_1_1"/>
<dbReference type="Gene3D" id="3.40.50.300">
    <property type="entry name" value="P-loop containing nucleotide triphosphate hydrolases"/>
    <property type="match status" value="1"/>
</dbReference>
<keyword evidence="4" id="KW-1185">Reference proteome</keyword>
<dbReference type="InterPro" id="IPR056024">
    <property type="entry name" value="DUF7605"/>
</dbReference>
<evidence type="ECO:0000259" key="1">
    <source>
        <dbReference type="Pfam" id="PF00350"/>
    </source>
</evidence>
<evidence type="ECO:0000313" key="3">
    <source>
        <dbReference type="EMBL" id="KIW56826.1"/>
    </source>
</evidence>